<dbReference type="Proteomes" id="UP000275267">
    <property type="component" value="Unassembled WGS sequence"/>
</dbReference>
<name>A0A3L6TUM9_PANMI</name>
<organism evidence="6 7">
    <name type="scientific">Panicum miliaceum</name>
    <name type="common">Proso millet</name>
    <name type="synonym">Broomcorn millet</name>
    <dbReference type="NCBI Taxonomy" id="4540"/>
    <lineage>
        <taxon>Eukaryota</taxon>
        <taxon>Viridiplantae</taxon>
        <taxon>Streptophyta</taxon>
        <taxon>Embryophyta</taxon>
        <taxon>Tracheophyta</taxon>
        <taxon>Spermatophyta</taxon>
        <taxon>Magnoliopsida</taxon>
        <taxon>Liliopsida</taxon>
        <taxon>Poales</taxon>
        <taxon>Poaceae</taxon>
        <taxon>PACMAD clade</taxon>
        <taxon>Panicoideae</taxon>
        <taxon>Panicodae</taxon>
        <taxon>Paniceae</taxon>
        <taxon>Panicinae</taxon>
        <taxon>Panicum</taxon>
        <taxon>Panicum sect. Panicum</taxon>
    </lineage>
</organism>
<comment type="subcellular location">
    <subcellularLocation>
        <location evidence="2">Cytoplasm</location>
    </subcellularLocation>
    <subcellularLocation>
        <location evidence="1">Nucleus</location>
    </subcellularLocation>
</comment>
<dbReference type="GO" id="GO:0005634">
    <property type="term" value="C:nucleus"/>
    <property type="evidence" value="ECO:0007669"/>
    <property type="project" value="UniProtKB-SubCell"/>
</dbReference>
<evidence type="ECO:0000256" key="1">
    <source>
        <dbReference type="ARBA" id="ARBA00004123"/>
    </source>
</evidence>
<feature type="region of interest" description="Disordered" evidence="5">
    <location>
        <begin position="376"/>
        <end position="433"/>
    </location>
</feature>
<evidence type="ECO:0000256" key="2">
    <source>
        <dbReference type="ARBA" id="ARBA00004496"/>
    </source>
</evidence>
<keyword evidence="4" id="KW-0539">Nucleus</keyword>
<evidence type="ECO:0000313" key="6">
    <source>
        <dbReference type="EMBL" id="RLN43221.1"/>
    </source>
</evidence>
<evidence type="ECO:0000256" key="5">
    <source>
        <dbReference type="SAM" id="MobiDB-lite"/>
    </source>
</evidence>
<evidence type="ECO:0000256" key="3">
    <source>
        <dbReference type="ARBA" id="ARBA00022490"/>
    </source>
</evidence>
<dbReference type="PANTHER" id="PTHR31250:SF5">
    <property type="entry name" value="FAMILY PROTEIN, PUTATIVE, EXPRESSED-RELATED"/>
    <property type="match status" value="1"/>
</dbReference>
<proteinExistence type="predicted"/>
<keyword evidence="7" id="KW-1185">Reference proteome</keyword>
<dbReference type="AlphaFoldDB" id="A0A3L6TUM9"/>
<dbReference type="PANTHER" id="PTHR31250">
    <property type="entry name" value="IQ DOMAIN-CONTAINING PROTEIN IQM3"/>
    <property type="match status" value="1"/>
</dbReference>
<keyword evidence="3" id="KW-0963">Cytoplasm</keyword>
<comment type="caution">
    <text evidence="6">The sequence shown here is derived from an EMBL/GenBank/DDBJ whole genome shotgun (WGS) entry which is preliminary data.</text>
</comment>
<dbReference type="GO" id="GO:0005737">
    <property type="term" value="C:cytoplasm"/>
    <property type="evidence" value="ECO:0007669"/>
    <property type="project" value="UniProtKB-SubCell"/>
</dbReference>
<dbReference type="PROSITE" id="PS50096">
    <property type="entry name" value="IQ"/>
    <property type="match status" value="1"/>
</dbReference>
<dbReference type="EMBL" id="PQIB02000001">
    <property type="protein sequence ID" value="RLN43221.1"/>
    <property type="molecule type" value="Genomic_DNA"/>
</dbReference>
<gene>
    <name evidence="6" type="ORF">C2845_PM01G04130</name>
</gene>
<feature type="compositionally biased region" description="Polar residues" evidence="5">
    <location>
        <begin position="388"/>
        <end position="398"/>
    </location>
</feature>
<dbReference type="STRING" id="4540.A0A3L6TUM9"/>
<evidence type="ECO:0000256" key="4">
    <source>
        <dbReference type="ARBA" id="ARBA00023242"/>
    </source>
</evidence>
<protein>
    <submittedName>
        <fullName evidence="6">IQ domain-containing protein IQM6-like</fullName>
    </submittedName>
</protein>
<dbReference type="InterPro" id="IPR044159">
    <property type="entry name" value="IQM"/>
</dbReference>
<accession>A0A3L6TUM9</accession>
<feature type="compositionally biased region" description="Low complexity" evidence="5">
    <location>
        <begin position="419"/>
        <end position="433"/>
    </location>
</feature>
<reference evidence="7" key="1">
    <citation type="journal article" date="2019" name="Nat. Commun.">
        <title>The genome of broomcorn millet.</title>
        <authorList>
            <person name="Zou C."/>
            <person name="Miki D."/>
            <person name="Li D."/>
            <person name="Tang Q."/>
            <person name="Xiao L."/>
            <person name="Rajput S."/>
            <person name="Deng P."/>
            <person name="Jia W."/>
            <person name="Huang R."/>
            <person name="Zhang M."/>
            <person name="Sun Y."/>
            <person name="Hu J."/>
            <person name="Fu X."/>
            <person name="Schnable P.S."/>
            <person name="Li F."/>
            <person name="Zhang H."/>
            <person name="Feng B."/>
            <person name="Zhu X."/>
            <person name="Liu R."/>
            <person name="Schnable J.C."/>
            <person name="Zhu J.-K."/>
            <person name="Zhang H."/>
        </authorList>
    </citation>
    <scope>NUCLEOTIDE SEQUENCE [LARGE SCALE GENOMIC DNA]</scope>
</reference>
<sequence length="461" mass="52758">MGLSISYPPDDYLPEDDDDDMDRLFVRSLSFDNLSTLDTLESPTALLDALTSKRLIIRGSLSFETTDSDPFQAETTLSMVSPEPAKKSGNYKPINLPRHGSLDNLPPNSPVIAMVSPKHQAAAIRVQKVYRSFRTRRQLADCAVLVEQCWWKLLDFALLKRSSVSFYEVQKPETALSRWSRARMRAAKVGKGLSKDEKAQKLALQHWLEAIDPRHRYGHNLHYYYQHWLHCESKQPFFYWLDIGEGKEVNMEGQCPRWKLLQQCIRYLGPKEREIYEVVVEDGKMMYRLSRKIINTFEGPRHVKWIFVLSTTRILYIGTKIKGTFQHSAVWPHSGHYRPTEANFREFMNYLKKRNVDLTNVKHLYVVGYATVEPSRRRGGRGAQAQGSLSQLNLTESSDPARQEESKPQTPGTDHDKATVNAVPAPATPSSTSGDRGCLYLYNHLEKLLEGIFLPKSLAKI</sequence>
<feature type="compositionally biased region" description="Basic and acidic residues" evidence="5">
    <location>
        <begin position="399"/>
        <end position="418"/>
    </location>
</feature>
<dbReference type="OrthoDB" id="7344096at2759"/>
<evidence type="ECO:0000313" key="7">
    <source>
        <dbReference type="Proteomes" id="UP000275267"/>
    </source>
</evidence>